<proteinExistence type="inferred from homology"/>
<dbReference type="GO" id="GO:0008784">
    <property type="term" value="F:alanine racemase activity"/>
    <property type="evidence" value="ECO:0007669"/>
    <property type="project" value="UniProtKB-UniRule"/>
</dbReference>
<comment type="caution">
    <text evidence="8">The sequence shown here is derived from an EMBL/GenBank/DDBJ whole genome shotgun (WGS) entry which is preliminary data.</text>
</comment>
<comment type="similarity">
    <text evidence="4">Belongs to the alanine racemase family.</text>
</comment>
<dbReference type="AlphaFoldDB" id="A0A839UXJ3"/>
<feature type="active site" description="Proton acceptor; specific for L-alanine" evidence="4">
    <location>
        <position position="259"/>
    </location>
</feature>
<dbReference type="EC" id="5.1.1.1" evidence="4"/>
<evidence type="ECO:0000256" key="1">
    <source>
        <dbReference type="ARBA" id="ARBA00001933"/>
    </source>
</evidence>
<dbReference type="NCBIfam" id="TIGR00492">
    <property type="entry name" value="alr"/>
    <property type="match status" value="1"/>
</dbReference>
<dbReference type="EMBL" id="JACHXZ010000006">
    <property type="protein sequence ID" value="MBB3170168.1"/>
    <property type="molecule type" value="Genomic_DNA"/>
</dbReference>
<dbReference type="SUPFAM" id="SSF51419">
    <property type="entry name" value="PLP-binding barrel"/>
    <property type="match status" value="1"/>
</dbReference>
<keyword evidence="9" id="KW-1185">Reference proteome</keyword>
<comment type="pathway">
    <text evidence="4">Amino-acid biosynthesis; D-alanine biosynthesis; D-alanine from L-alanine: step 1/1.</text>
</comment>
<gene>
    <name evidence="8" type="ORF">FHS30_003385</name>
</gene>
<comment type="catalytic activity">
    <reaction evidence="4">
        <text>L-alanine = D-alanine</text>
        <dbReference type="Rhea" id="RHEA:20249"/>
        <dbReference type="ChEBI" id="CHEBI:57416"/>
        <dbReference type="ChEBI" id="CHEBI:57972"/>
        <dbReference type="EC" id="5.1.1.1"/>
    </reaction>
</comment>
<evidence type="ECO:0000256" key="5">
    <source>
        <dbReference type="PIRSR" id="PIRSR600821-50"/>
    </source>
</evidence>
<feature type="modified residue" description="N6-(pyridoxal phosphate)lysine" evidence="4 5">
    <location>
        <position position="36"/>
    </location>
</feature>
<keyword evidence="2 4" id="KW-0663">Pyridoxal phosphate</keyword>
<dbReference type="InterPro" id="IPR011079">
    <property type="entry name" value="Ala_racemase_C"/>
</dbReference>
<dbReference type="Pfam" id="PF01168">
    <property type="entry name" value="Ala_racemase_N"/>
    <property type="match status" value="1"/>
</dbReference>
<evidence type="ECO:0000313" key="8">
    <source>
        <dbReference type="EMBL" id="MBB3170168.1"/>
    </source>
</evidence>
<evidence type="ECO:0000259" key="7">
    <source>
        <dbReference type="SMART" id="SM01005"/>
    </source>
</evidence>
<comment type="cofactor">
    <cofactor evidence="1 4 5">
        <name>pyridoxal 5'-phosphate</name>
        <dbReference type="ChEBI" id="CHEBI:597326"/>
    </cofactor>
</comment>
<keyword evidence="3 4" id="KW-0413">Isomerase</keyword>
<feature type="binding site" evidence="4 6">
    <location>
        <position position="307"/>
    </location>
    <ligand>
        <name>substrate</name>
    </ligand>
</feature>
<name>A0A839UXJ3_9GAMM</name>
<feature type="binding site" evidence="4 6">
    <location>
        <position position="134"/>
    </location>
    <ligand>
        <name>substrate</name>
    </ligand>
</feature>
<dbReference type="InterPro" id="IPR001608">
    <property type="entry name" value="Ala_racemase_N"/>
</dbReference>
<dbReference type="PANTHER" id="PTHR30511">
    <property type="entry name" value="ALANINE RACEMASE"/>
    <property type="match status" value="1"/>
</dbReference>
<dbReference type="HAMAP" id="MF_01201">
    <property type="entry name" value="Ala_racemase"/>
    <property type="match status" value="1"/>
</dbReference>
<protein>
    <recommendedName>
        <fullName evidence="4">Alanine racemase</fullName>
        <ecNumber evidence="4">5.1.1.1</ecNumber>
    </recommendedName>
</protein>
<reference evidence="8 9" key="1">
    <citation type="submission" date="2020-08" db="EMBL/GenBank/DDBJ databases">
        <title>Genomic Encyclopedia of Type Strains, Phase III (KMG-III): the genomes of soil and plant-associated and newly described type strains.</title>
        <authorList>
            <person name="Whitman W."/>
        </authorList>
    </citation>
    <scope>NUCLEOTIDE SEQUENCE [LARGE SCALE GENOMIC DNA]</scope>
    <source>
        <strain evidence="8 9">CECT 8571</strain>
    </source>
</reference>
<dbReference type="Proteomes" id="UP000559987">
    <property type="component" value="Unassembled WGS sequence"/>
</dbReference>
<evidence type="ECO:0000256" key="2">
    <source>
        <dbReference type="ARBA" id="ARBA00022898"/>
    </source>
</evidence>
<evidence type="ECO:0000256" key="6">
    <source>
        <dbReference type="PIRSR" id="PIRSR600821-52"/>
    </source>
</evidence>
<dbReference type="InterPro" id="IPR029066">
    <property type="entry name" value="PLP-binding_barrel"/>
</dbReference>
<evidence type="ECO:0000256" key="4">
    <source>
        <dbReference type="HAMAP-Rule" id="MF_01201"/>
    </source>
</evidence>
<dbReference type="PROSITE" id="PS00395">
    <property type="entry name" value="ALANINE_RACEMASE"/>
    <property type="match status" value="1"/>
</dbReference>
<organism evidence="8 9">
    <name type="scientific">Simiduia aestuariiviva</name>
    <dbReference type="NCBI Taxonomy" id="1510459"/>
    <lineage>
        <taxon>Bacteria</taxon>
        <taxon>Pseudomonadati</taxon>
        <taxon>Pseudomonadota</taxon>
        <taxon>Gammaproteobacteria</taxon>
        <taxon>Cellvibrionales</taxon>
        <taxon>Cellvibrionaceae</taxon>
        <taxon>Simiduia</taxon>
    </lineage>
</organism>
<dbReference type="GO" id="GO:0005829">
    <property type="term" value="C:cytosol"/>
    <property type="evidence" value="ECO:0007669"/>
    <property type="project" value="TreeGrafter"/>
</dbReference>
<dbReference type="PRINTS" id="PR00992">
    <property type="entry name" value="ALARACEMASE"/>
</dbReference>
<dbReference type="GO" id="GO:0030170">
    <property type="term" value="F:pyridoxal phosphate binding"/>
    <property type="evidence" value="ECO:0007669"/>
    <property type="project" value="UniProtKB-UniRule"/>
</dbReference>
<dbReference type="InterPro" id="IPR020622">
    <property type="entry name" value="Ala_racemase_pyridoxalP-BS"/>
</dbReference>
<dbReference type="RefSeq" id="WP_183911668.1">
    <property type="nucleotide sequence ID" value="NZ_JACHXZ010000006.1"/>
</dbReference>
<dbReference type="Pfam" id="PF00842">
    <property type="entry name" value="Ala_racemase_C"/>
    <property type="match status" value="1"/>
</dbReference>
<dbReference type="InterPro" id="IPR009006">
    <property type="entry name" value="Ala_racemase/Decarboxylase_C"/>
</dbReference>
<dbReference type="GO" id="GO:0030632">
    <property type="term" value="P:D-alanine biosynthetic process"/>
    <property type="evidence" value="ECO:0007669"/>
    <property type="project" value="UniProtKB-UniRule"/>
</dbReference>
<dbReference type="Gene3D" id="3.20.20.10">
    <property type="entry name" value="Alanine racemase"/>
    <property type="match status" value="1"/>
</dbReference>
<dbReference type="PANTHER" id="PTHR30511:SF0">
    <property type="entry name" value="ALANINE RACEMASE, CATABOLIC-RELATED"/>
    <property type="match status" value="1"/>
</dbReference>
<dbReference type="InterPro" id="IPR000821">
    <property type="entry name" value="Ala_racemase"/>
</dbReference>
<evidence type="ECO:0000256" key="3">
    <source>
        <dbReference type="ARBA" id="ARBA00023235"/>
    </source>
</evidence>
<comment type="function">
    <text evidence="4">Catalyzes the interconversion of L-alanine and D-alanine. May also act on other amino acids.</text>
</comment>
<dbReference type="UniPathway" id="UPA00042">
    <property type="reaction ID" value="UER00497"/>
</dbReference>
<sequence length="371" mass="39436">MTQPDGILTINLRAIVRNWLRLRDRVRPARCAAVVKANAYGLGVQPVASALQRAGCDLFFVATLAEGVELREVLGGEADIVVLGGARPGAEPAFIAHRLWPSLFSMDAIERWLAAQGQGPLAPCVIKFNSGMTRLGLDAFELQALLASPEAKSLAVQIFMSHLACADEAGHPQNQQQLQAFEQVCGAAQSVWPQAITSLSNSSGIFLGRAWHQQCVRPGAALYGVNPTPGQSNPQEAVVRLALPVMQYRQLQADAAVGYGAAGQGVKGQTLAVTLGGYADGLHRQMLGRAVGELAQQRVPLVGRVAMDTLVFDVSSVSPLPVVGEAYVELLNDALTVDVLATAMGSIGYEVLTSLGARYERRYIEEGSSQP</sequence>
<accession>A0A839UXJ3</accession>
<dbReference type="SUPFAM" id="SSF50621">
    <property type="entry name" value="Alanine racemase C-terminal domain-like"/>
    <property type="match status" value="1"/>
</dbReference>
<dbReference type="SMART" id="SM01005">
    <property type="entry name" value="Ala_racemase_C"/>
    <property type="match status" value="1"/>
</dbReference>
<evidence type="ECO:0000313" key="9">
    <source>
        <dbReference type="Proteomes" id="UP000559987"/>
    </source>
</evidence>
<dbReference type="CDD" id="cd00430">
    <property type="entry name" value="PLPDE_III_AR"/>
    <property type="match status" value="1"/>
</dbReference>
<feature type="active site" description="Proton acceptor; specific for D-alanine" evidence="4">
    <location>
        <position position="36"/>
    </location>
</feature>
<dbReference type="Gene3D" id="2.40.37.10">
    <property type="entry name" value="Lyase, Ornithine Decarboxylase, Chain A, domain 1"/>
    <property type="match status" value="1"/>
</dbReference>
<feature type="domain" description="Alanine racemase C-terminal" evidence="7">
    <location>
        <begin position="238"/>
        <end position="364"/>
    </location>
</feature>